<comment type="caution">
    <text evidence="2">The sequence shown here is derived from an EMBL/GenBank/DDBJ whole genome shotgun (WGS) entry which is preliminary data.</text>
</comment>
<feature type="transmembrane region" description="Helical" evidence="1">
    <location>
        <begin position="6"/>
        <end position="24"/>
    </location>
</feature>
<keyword evidence="3" id="KW-1185">Reference proteome</keyword>
<keyword evidence="1" id="KW-1133">Transmembrane helix</keyword>
<dbReference type="EMBL" id="QMKO01001926">
    <property type="protein sequence ID" value="RTG85694.1"/>
    <property type="molecule type" value="Genomic_DNA"/>
</dbReference>
<keyword evidence="1" id="KW-0472">Membrane</keyword>
<evidence type="ECO:0000313" key="2">
    <source>
        <dbReference type="EMBL" id="RTG85694.1"/>
    </source>
</evidence>
<dbReference type="Proteomes" id="UP000290809">
    <property type="component" value="Unassembled WGS sequence"/>
</dbReference>
<evidence type="ECO:0000256" key="1">
    <source>
        <dbReference type="SAM" id="Phobius"/>
    </source>
</evidence>
<dbReference type="AlphaFoldDB" id="A0A430QDG2"/>
<name>A0A430QDG2_SCHBO</name>
<organism evidence="2 3">
    <name type="scientific">Schistosoma bovis</name>
    <name type="common">Blood fluke</name>
    <dbReference type="NCBI Taxonomy" id="6184"/>
    <lineage>
        <taxon>Eukaryota</taxon>
        <taxon>Metazoa</taxon>
        <taxon>Spiralia</taxon>
        <taxon>Lophotrochozoa</taxon>
        <taxon>Platyhelminthes</taxon>
        <taxon>Trematoda</taxon>
        <taxon>Digenea</taxon>
        <taxon>Strigeidida</taxon>
        <taxon>Schistosomatoidea</taxon>
        <taxon>Schistosomatidae</taxon>
        <taxon>Schistosoma</taxon>
    </lineage>
</organism>
<protein>
    <submittedName>
        <fullName evidence="2">Uncharacterized protein</fullName>
    </submittedName>
</protein>
<keyword evidence="1" id="KW-0812">Transmembrane</keyword>
<sequence length="40" mass="4700">MRQVDYLKLALNYLICLLVMLSYISECPQSVTFSILIKLY</sequence>
<gene>
    <name evidence="2" type="ORF">DC041_0008390</name>
</gene>
<reference evidence="2 3" key="1">
    <citation type="journal article" date="2019" name="PLoS Pathog.">
        <title>Genome sequence of the bovine parasite Schistosoma bovis Tanzania.</title>
        <authorList>
            <person name="Oey H."/>
            <person name="Zakrzewski M."/>
            <person name="Gobert G."/>
            <person name="Gravermann K."/>
            <person name="Stoye J."/>
            <person name="Jones M."/>
            <person name="Mcmanus D."/>
            <person name="Krause L."/>
        </authorList>
    </citation>
    <scope>NUCLEOTIDE SEQUENCE [LARGE SCALE GENOMIC DNA]</scope>
    <source>
        <strain evidence="2 3">TAN1997</strain>
    </source>
</reference>
<proteinExistence type="predicted"/>
<evidence type="ECO:0000313" key="3">
    <source>
        <dbReference type="Proteomes" id="UP000290809"/>
    </source>
</evidence>
<accession>A0A430QDG2</accession>